<accession>A0A2P6P0W7</accession>
<dbReference type="GO" id="GO:0016020">
    <property type="term" value="C:membrane"/>
    <property type="evidence" value="ECO:0007669"/>
    <property type="project" value="UniProtKB-SubCell"/>
</dbReference>
<dbReference type="InParanoid" id="A0A2P6P0W7"/>
<gene>
    <name evidence="14" type="ORF">PROFUN_00171</name>
</gene>
<sequence>MAPTLPHNQDFTDELLACKLVEKHYYLNHVPLSFLKQRGAPYTDTSFYEKMPRFVYDARTVPKTIFDRIALFMMALFALILETIAAIPGMAAGMLRHFRSIRKMEIDAACETFLEEAENERAHLLVWLQLVQPTIFERFIVFLSQAVFAPFYTLFYLISPKVAHRFVGYLEEEATYEYTAFLHAIDDGTIPNVDAPKLAKMYWNLSPEAKLRDVVLCIRGDEIMHRDVNHDFSTACEHGRFI</sequence>
<feature type="transmembrane region" description="Helical" evidence="13">
    <location>
        <begin position="139"/>
        <end position="158"/>
    </location>
</feature>
<comment type="caution">
    <text evidence="14">The sequence shown here is derived from an EMBL/GenBank/DDBJ whole genome shotgun (WGS) entry which is preliminary data.</text>
</comment>
<organism evidence="14 15">
    <name type="scientific">Planoprotostelium fungivorum</name>
    <dbReference type="NCBI Taxonomy" id="1890364"/>
    <lineage>
        <taxon>Eukaryota</taxon>
        <taxon>Amoebozoa</taxon>
        <taxon>Evosea</taxon>
        <taxon>Variosea</taxon>
        <taxon>Cavosteliida</taxon>
        <taxon>Cavosteliaceae</taxon>
        <taxon>Planoprotostelium</taxon>
    </lineage>
</organism>
<evidence type="ECO:0000256" key="6">
    <source>
        <dbReference type="ARBA" id="ARBA00022692"/>
    </source>
</evidence>
<evidence type="ECO:0000256" key="5">
    <source>
        <dbReference type="ARBA" id="ARBA00022660"/>
    </source>
</evidence>
<comment type="cofactor">
    <cofactor evidence="1">
        <name>Fe cation</name>
        <dbReference type="ChEBI" id="CHEBI:24875"/>
    </cofactor>
</comment>
<evidence type="ECO:0000313" key="15">
    <source>
        <dbReference type="Proteomes" id="UP000241769"/>
    </source>
</evidence>
<name>A0A2P6P0W7_9EUKA</name>
<dbReference type="EMBL" id="MDYQ01000001">
    <property type="protein sequence ID" value="PRP89829.1"/>
    <property type="molecule type" value="Genomic_DNA"/>
</dbReference>
<dbReference type="PANTHER" id="PTHR31803">
    <property type="entry name" value="ALTERNATIVE OXIDASE"/>
    <property type="match status" value="1"/>
</dbReference>
<keyword evidence="8" id="KW-0249">Electron transport</keyword>
<evidence type="ECO:0000256" key="2">
    <source>
        <dbReference type="ARBA" id="ARBA00004370"/>
    </source>
</evidence>
<dbReference type="STRING" id="1890364.A0A2P6P0W7"/>
<keyword evidence="6 13" id="KW-0812">Transmembrane</keyword>
<dbReference type="InterPro" id="IPR002680">
    <property type="entry name" value="AOX"/>
</dbReference>
<evidence type="ECO:0000313" key="14">
    <source>
        <dbReference type="EMBL" id="PRP89829.1"/>
    </source>
</evidence>
<dbReference type="InterPro" id="IPR038659">
    <property type="entry name" value="AOX_sf"/>
</dbReference>
<proteinExistence type="inferred from homology"/>
<evidence type="ECO:0000256" key="3">
    <source>
        <dbReference type="ARBA" id="ARBA00008388"/>
    </source>
</evidence>
<reference evidence="14 15" key="1">
    <citation type="journal article" date="2018" name="Genome Biol. Evol.">
        <title>Multiple Roots of Fruiting Body Formation in Amoebozoa.</title>
        <authorList>
            <person name="Hillmann F."/>
            <person name="Forbes G."/>
            <person name="Novohradska S."/>
            <person name="Ferling I."/>
            <person name="Riege K."/>
            <person name="Groth M."/>
            <person name="Westermann M."/>
            <person name="Marz M."/>
            <person name="Spaller T."/>
            <person name="Winckler T."/>
            <person name="Schaap P."/>
            <person name="Glockner G."/>
        </authorList>
    </citation>
    <scope>NUCLEOTIDE SEQUENCE [LARGE SCALE GENOMIC DNA]</scope>
    <source>
        <strain evidence="14 15">Jena</strain>
    </source>
</reference>
<keyword evidence="11" id="KW-0408">Iron</keyword>
<keyword evidence="7" id="KW-0479">Metal-binding</keyword>
<dbReference type="AlphaFoldDB" id="A0A2P6P0W7"/>
<dbReference type="GO" id="GO:0010230">
    <property type="term" value="P:alternative respiration"/>
    <property type="evidence" value="ECO:0007669"/>
    <property type="project" value="TreeGrafter"/>
</dbReference>
<keyword evidence="4" id="KW-0813">Transport</keyword>
<dbReference type="GO" id="GO:0005739">
    <property type="term" value="C:mitochondrion"/>
    <property type="evidence" value="ECO:0007669"/>
    <property type="project" value="TreeGrafter"/>
</dbReference>
<evidence type="ECO:0000256" key="13">
    <source>
        <dbReference type="SAM" id="Phobius"/>
    </source>
</evidence>
<dbReference type="PANTHER" id="PTHR31803:SF3">
    <property type="entry name" value="ALTERNATIVE OXIDASE"/>
    <property type="match status" value="1"/>
</dbReference>
<evidence type="ECO:0000256" key="9">
    <source>
        <dbReference type="ARBA" id="ARBA00022989"/>
    </source>
</evidence>
<dbReference type="GO" id="GO:0046872">
    <property type="term" value="F:metal ion binding"/>
    <property type="evidence" value="ECO:0007669"/>
    <property type="project" value="UniProtKB-KW"/>
</dbReference>
<keyword evidence="5" id="KW-0679">Respiratory chain</keyword>
<evidence type="ECO:0000256" key="12">
    <source>
        <dbReference type="ARBA" id="ARBA00023136"/>
    </source>
</evidence>
<evidence type="ECO:0000256" key="1">
    <source>
        <dbReference type="ARBA" id="ARBA00001962"/>
    </source>
</evidence>
<dbReference type="Pfam" id="PF01786">
    <property type="entry name" value="AOX"/>
    <property type="match status" value="1"/>
</dbReference>
<evidence type="ECO:0000256" key="8">
    <source>
        <dbReference type="ARBA" id="ARBA00022982"/>
    </source>
</evidence>
<dbReference type="OrthoDB" id="16906at2759"/>
<feature type="transmembrane region" description="Helical" evidence="13">
    <location>
        <begin position="69"/>
        <end position="95"/>
    </location>
</feature>
<evidence type="ECO:0000256" key="4">
    <source>
        <dbReference type="ARBA" id="ARBA00022448"/>
    </source>
</evidence>
<keyword evidence="15" id="KW-1185">Reference proteome</keyword>
<dbReference type="Gene3D" id="1.20.1260.140">
    <property type="entry name" value="Alternative oxidase"/>
    <property type="match status" value="1"/>
</dbReference>
<keyword evidence="12 13" id="KW-0472">Membrane</keyword>
<dbReference type="GO" id="GO:0009916">
    <property type="term" value="F:alternative oxidase activity"/>
    <property type="evidence" value="ECO:0007669"/>
    <property type="project" value="InterPro"/>
</dbReference>
<keyword evidence="9 13" id="KW-1133">Transmembrane helix</keyword>
<comment type="similarity">
    <text evidence="3">Belongs to the alternative oxidase family.</text>
</comment>
<evidence type="ECO:0000256" key="7">
    <source>
        <dbReference type="ARBA" id="ARBA00022723"/>
    </source>
</evidence>
<protein>
    <submittedName>
        <fullName evidence="14">Alternative oxidase</fullName>
    </submittedName>
</protein>
<evidence type="ECO:0000256" key="11">
    <source>
        <dbReference type="ARBA" id="ARBA00023004"/>
    </source>
</evidence>
<comment type="subcellular location">
    <subcellularLocation>
        <location evidence="2">Membrane</location>
    </subcellularLocation>
</comment>
<dbReference type="Proteomes" id="UP000241769">
    <property type="component" value="Unassembled WGS sequence"/>
</dbReference>
<keyword evidence="10" id="KW-0560">Oxidoreductase</keyword>
<evidence type="ECO:0000256" key="10">
    <source>
        <dbReference type="ARBA" id="ARBA00023002"/>
    </source>
</evidence>